<name>A0ABU7UU79_9CLOT</name>
<comment type="caution">
    <text evidence="2">The sequence shown here is derived from an EMBL/GenBank/DDBJ whole genome shotgun (WGS) entry which is preliminary data.</text>
</comment>
<accession>A0ABU7UU79</accession>
<dbReference type="Pfam" id="PF24032">
    <property type="entry name" value="YQBQ"/>
    <property type="match status" value="1"/>
</dbReference>
<protein>
    <recommendedName>
        <fullName evidence="1">YqbQ/XkdQ domain-containing protein</fullName>
    </recommendedName>
</protein>
<evidence type="ECO:0000313" key="2">
    <source>
        <dbReference type="EMBL" id="MEF2114927.1"/>
    </source>
</evidence>
<proteinExistence type="predicted"/>
<evidence type="ECO:0000313" key="3">
    <source>
        <dbReference type="Proteomes" id="UP001498469"/>
    </source>
</evidence>
<dbReference type="Proteomes" id="UP001498469">
    <property type="component" value="Unassembled WGS sequence"/>
</dbReference>
<dbReference type="InterPro" id="IPR056937">
    <property type="entry name" value="YqbQ/XkdQ"/>
</dbReference>
<reference evidence="2 3" key="1">
    <citation type="submission" date="2023-11" db="EMBL/GenBank/DDBJ databases">
        <title>Draft genome sequence of a psychrophilic Clostridium strain from permafrost water brine.</title>
        <authorList>
            <person name="Shcherbakova V.A."/>
            <person name="Trubitsyn V.E."/>
            <person name="Zakharyuk A.G."/>
        </authorList>
    </citation>
    <scope>NUCLEOTIDE SEQUENCE [LARGE SCALE GENOMIC DNA]</scope>
    <source>
        <strain evidence="2 3">14F</strain>
    </source>
</reference>
<evidence type="ECO:0000259" key="1">
    <source>
        <dbReference type="Pfam" id="PF24032"/>
    </source>
</evidence>
<dbReference type="EMBL" id="JAZHFS010000033">
    <property type="protein sequence ID" value="MEF2114927.1"/>
    <property type="molecule type" value="Genomic_DNA"/>
</dbReference>
<sequence length="309" mass="34662">MIYTLMALDENGGWTDVLLKSNNVSWSSNSDTLSIELNFDSLFDLVEGTHIILKIDNKIAFTGVIVKKAKDKLTYKYICYDYAFYLNKSETIIQFNKVTASVAIEQLCAKFGVRCNCATINTVVSKIYKDMTLSAIIDDILENVTLEKGTKYIKEMISDILYIRVQKQYQIFPKFILSKDLIVNSSIENMKDKVVATGNDDTNTKILATVIDPINVKIYGGLQEVLTLDIASDVAHAKTIATNYLKLNNKIFYDTTLNIVVISGGEEIRANRSIGLSIKSMGLNGWYNIKSCTNTLSNGQYRASIVLEW</sequence>
<gene>
    <name evidence="2" type="ORF">SJI18_21800</name>
</gene>
<feature type="domain" description="YqbQ/XkdQ" evidence="1">
    <location>
        <begin position="26"/>
        <end position="307"/>
    </location>
</feature>
<dbReference type="RefSeq" id="WP_216247929.1">
    <property type="nucleotide sequence ID" value="NZ_JAZHFS010000033.1"/>
</dbReference>
<keyword evidence="3" id="KW-1185">Reference proteome</keyword>
<organism evidence="2 3">
    <name type="scientific">Clostridium frigoriphilum</name>
    <dbReference type="NCBI Taxonomy" id="443253"/>
    <lineage>
        <taxon>Bacteria</taxon>
        <taxon>Bacillati</taxon>
        <taxon>Bacillota</taxon>
        <taxon>Clostridia</taxon>
        <taxon>Eubacteriales</taxon>
        <taxon>Clostridiaceae</taxon>
        <taxon>Clostridium</taxon>
    </lineage>
</organism>